<dbReference type="Pfam" id="PF00631">
    <property type="entry name" value="G-gamma"/>
    <property type="match status" value="1"/>
</dbReference>
<comment type="caution">
    <text evidence="10">The sequence shown here is derived from an EMBL/GenBank/DDBJ whole genome shotgun (WGS) entry which is preliminary data.</text>
</comment>
<keyword evidence="7" id="KW-0449">Lipoprotein</keyword>
<dbReference type="Proteomes" id="UP001162156">
    <property type="component" value="Unassembled WGS sequence"/>
</dbReference>
<keyword evidence="11" id="KW-1185">Reference proteome</keyword>
<evidence type="ECO:0000256" key="4">
    <source>
        <dbReference type="ARBA" id="ARBA00022481"/>
    </source>
</evidence>
<evidence type="ECO:0000256" key="8">
    <source>
        <dbReference type="ARBA" id="ARBA00023289"/>
    </source>
</evidence>
<dbReference type="SUPFAM" id="SSF48670">
    <property type="entry name" value="Transducin (heterotrimeric G protein), gamma chain"/>
    <property type="match status" value="1"/>
</dbReference>
<dbReference type="PROSITE" id="PS50058">
    <property type="entry name" value="G_PROTEIN_GAMMA"/>
    <property type="match status" value="1"/>
</dbReference>
<comment type="subcellular location">
    <subcellularLocation>
        <location evidence="1">Cell membrane</location>
        <topology evidence="1">Lipid-anchor</topology>
        <orientation evidence="1">Cytoplasmic side</orientation>
    </subcellularLocation>
</comment>
<evidence type="ECO:0000313" key="11">
    <source>
        <dbReference type="Proteomes" id="UP001162156"/>
    </source>
</evidence>
<dbReference type="GO" id="GO:0005834">
    <property type="term" value="C:heterotrimeric G-protein complex"/>
    <property type="evidence" value="ECO:0007669"/>
    <property type="project" value="InterPro"/>
</dbReference>
<accession>A0AAV8WM63</accession>
<dbReference type="GO" id="GO:0031681">
    <property type="term" value="F:G-protein beta-subunit binding"/>
    <property type="evidence" value="ECO:0007669"/>
    <property type="project" value="InterPro"/>
</dbReference>
<dbReference type="InterPro" id="IPR036284">
    <property type="entry name" value="GGL_sf"/>
</dbReference>
<dbReference type="GO" id="GO:0007186">
    <property type="term" value="P:G protein-coupled receptor signaling pathway"/>
    <property type="evidence" value="ECO:0007669"/>
    <property type="project" value="InterPro"/>
</dbReference>
<evidence type="ECO:0000313" key="10">
    <source>
        <dbReference type="EMBL" id="KAJ8927819.1"/>
    </source>
</evidence>
<evidence type="ECO:0000259" key="9">
    <source>
        <dbReference type="PROSITE" id="PS50058"/>
    </source>
</evidence>
<dbReference type="CDD" id="cd00068">
    <property type="entry name" value="GGL"/>
    <property type="match status" value="1"/>
</dbReference>
<proteinExistence type="inferred from homology"/>
<dbReference type="SMART" id="SM00224">
    <property type="entry name" value="GGL"/>
    <property type="match status" value="1"/>
</dbReference>
<name>A0AAV8WM63_9CUCU</name>
<keyword evidence="6" id="KW-0807">Transducer</keyword>
<evidence type="ECO:0000256" key="5">
    <source>
        <dbReference type="ARBA" id="ARBA00023136"/>
    </source>
</evidence>
<dbReference type="InterPro" id="IPR015898">
    <property type="entry name" value="G-protein_gamma-like_dom"/>
</dbReference>
<sequence length="137" mass="15477">MKVCLIRIACAIQVYVLSYLGKESQLCYFKCYICGTNTSRSGAVSRALFVASVLIKFFTIGLSDTALMDMVVSNLQQQRLVTEQLRREAAIKRMPVSLAVKDIIRYITEHEQDDCLLVGFSSQRVNPFREKTPCTVL</sequence>
<dbReference type="SMART" id="SM01224">
    <property type="entry name" value="G_gamma"/>
    <property type="match status" value="1"/>
</dbReference>
<evidence type="ECO:0000256" key="3">
    <source>
        <dbReference type="ARBA" id="ARBA00022475"/>
    </source>
</evidence>
<organism evidence="10 11">
    <name type="scientific">Rhamnusium bicolor</name>
    <dbReference type="NCBI Taxonomy" id="1586634"/>
    <lineage>
        <taxon>Eukaryota</taxon>
        <taxon>Metazoa</taxon>
        <taxon>Ecdysozoa</taxon>
        <taxon>Arthropoda</taxon>
        <taxon>Hexapoda</taxon>
        <taxon>Insecta</taxon>
        <taxon>Pterygota</taxon>
        <taxon>Neoptera</taxon>
        <taxon>Endopterygota</taxon>
        <taxon>Coleoptera</taxon>
        <taxon>Polyphaga</taxon>
        <taxon>Cucujiformia</taxon>
        <taxon>Chrysomeloidea</taxon>
        <taxon>Cerambycidae</taxon>
        <taxon>Lepturinae</taxon>
        <taxon>Rhagiini</taxon>
        <taxon>Rhamnusium</taxon>
    </lineage>
</organism>
<dbReference type="PANTHER" id="PTHR13809">
    <property type="entry name" value="GUANINE NUCLEOTIDE-BINDING PROTEIN GAMMA SUBUNIT"/>
    <property type="match status" value="1"/>
</dbReference>
<dbReference type="Gene3D" id="4.10.260.10">
    <property type="entry name" value="Transducin (heterotrimeric G protein), gamma chain"/>
    <property type="match status" value="1"/>
</dbReference>
<dbReference type="AlphaFoldDB" id="A0AAV8WM63"/>
<dbReference type="FunFam" id="4.10.260.10:FF:000001">
    <property type="entry name" value="Guanine nucleotide-binding protein subunit gamma"/>
    <property type="match status" value="1"/>
</dbReference>
<keyword evidence="4" id="KW-0488">Methylation</keyword>
<dbReference type="InterPro" id="IPR001770">
    <property type="entry name" value="G-protein_gamma"/>
</dbReference>
<keyword evidence="5" id="KW-0472">Membrane</keyword>
<reference evidence="10" key="1">
    <citation type="journal article" date="2023" name="Insect Mol. Biol.">
        <title>Genome sequencing provides insights into the evolution of gene families encoding plant cell wall-degrading enzymes in longhorned beetles.</title>
        <authorList>
            <person name="Shin N.R."/>
            <person name="Okamura Y."/>
            <person name="Kirsch R."/>
            <person name="Pauchet Y."/>
        </authorList>
    </citation>
    <scope>NUCLEOTIDE SEQUENCE</scope>
    <source>
        <strain evidence="10">RBIC_L_NR</strain>
    </source>
</reference>
<evidence type="ECO:0000256" key="6">
    <source>
        <dbReference type="ARBA" id="ARBA00023224"/>
    </source>
</evidence>
<keyword evidence="8" id="KW-0636">Prenylation</keyword>
<protein>
    <recommendedName>
        <fullName evidence="9">G protein gamma domain-containing protein</fullName>
    </recommendedName>
</protein>
<evidence type="ECO:0000256" key="1">
    <source>
        <dbReference type="ARBA" id="ARBA00004342"/>
    </source>
</evidence>
<evidence type="ECO:0000256" key="7">
    <source>
        <dbReference type="ARBA" id="ARBA00023288"/>
    </source>
</evidence>
<feature type="domain" description="G protein gamma" evidence="9">
    <location>
        <begin position="71"/>
        <end position="137"/>
    </location>
</feature>
<comment type="similarity">
    <text evidence="2">Belongs to the G protein gamma family.</text>
</comment>
<dbReference type="EMBL" id="JANEYF010005528">
    <property type="protein sequence ID" value="KAJ8927819.1"/>
    <property type="molecule type" value="Genomic_DNA"/>
</dbReference>
<gene>
    <name evidence="10" type="ORF">NQ314_019701</name>
</gene>
<evidence type="ECO:0000256" key="2">
    <source>
        <dbReference type="ARBA" id="ARBA00007431"/>
    </source>
</evidence>
<keyword evidence="3" id="KW-1003">Cell membrane</keyword>